<name>A0A0F9HQK9_9ZZZZ</name>
<gene>
    <name evidence="1" type="ORF">LCGC14_2034970</name>
</gene>
<reference evidence="1" key="1">
    <citation type="journal article" date="2015" name="Nature">
        <title>Complex archaea that bridge the gap between prokaryotes and eukaryotes.</title>
        <authorList>
            <person name="Spang A."/>
            <person name="Saw J.H."/>
            <person name="Jorgensen S.L."/>
            <person name="Zaremba-Niedzwiedzka K."/>
            <person name="Martijn J."/>
            <person name="Lind A.E."/>
            <person name="van Eijk R."/>
            <person name="Schleper C."/>
            <person name="Guy L."/>
            <person name="Ettema T.J."/>
        </authorList>
    </citation>
    <scope>NUCLEOTIDE SEQUENCE</scope>
</reference>
<protein>
    <submittedName>
        <fullName evidence="1">Uncharacterized protein</fullName>
    </submittedName>
</protein>
<comment type="caution">
    <text evidence="1">The sequence shown here is derived from an EMBL/GenBank/DDBJ whole genome shotgun (WGS) entry which is preliminary data.</text>
</comment>
<proteinExistence type="predicted"/>
<dbReference type="AlphaFoldDB" id="A0A0F9HQK9"/>
<accession>A0A0F9HQK9</accession>
<evidence type="ECO:0000313" key="1">
    <source>
        <dbReference type="EMBL" id="KKL77432.1"/>
    </source>
</evidence>
<sequence length="115" mass="12622">MKKIIYYILVPLFIGLILTFKGCNAHASDILVTDKKVIYGVYTSSGTSTHDAGRINIKGDDYMIYGAVPGKYSFQTPPKALPDDIKPLKYKLTAGGTDYILSKEVIKSTTAKVIE</sequence>
<organism evidence="1">
    <name type="scientific">marine sediment metagenome</name>
    <dbReference type="NCBI Taxonomy" id="412755"/>
    <lineage>
        <taxon>unclassified sequences</taxon>
        <taxon>metagenomes</taxon>
        <taxon>ecological metagenomes</taxon>
    </lineage>
</organism>
<dbReference type="EMBL" id="LAZR01023751">
    <property type="protein sequence ID" value="KKL77432.1"/>
    <property type="molecule type" value="Genomic_DNA"/>
</dbReference>